<keyword evidence="3" id="KW-1185">Reference proteome</keyword>
<sequence>MMKDGIESVREDQLGSVRKEYWYGNEMGSGISEQALKNIEYNPYLTFEKAPAEGMGYMAEEGKVRGKIHYPQVEKLSDTAKERLEAFAPETAAKVKKIQERNVKATPELIEEVVRKLSEERFDFFAKEREKIGAIDTIEKAEEYIELVAQLQRDIVSIHPTPNGNGRTSRVFALNYALMKEGLPPARLAFPSNDLYMSDEEWAQQVKEGILNTIRLYKDLNYRVSSGIPLEGSPQLAFPSAPKFTDIDYKKYSSPDKIEDYTNAAVDIGQYAQYLEQAKALNGNTRITKEQLAKINKDFEEFFKKNNIFYRHKKEGDQLVSLNFADTDFRTSFGSRSYRSKETYDYKMDRWYSEDIVWRGLSRKNQEIQEEEIIGMFESFHTQILSNNVVRKVNGNSSQQQIRDAIFTDFKQYNDDLYSQNGKLVQMAKDHSETGPLYGQSYGYSTSKNRTVGKAFAMGAMVIAEYGQHHELQHLLKSRVLIGMRRAKKDVDLGRLKQVRNDFSYMYGRQQEVMGIGGADPDSVMTVQLIDEEGKTIKTYVRDVNDPKRILLLDGDVEDFYNIDESKIEKVIELTSDDPNIQLISMFIDLEFQATA</sequence>
<dbReference type="SUPFAM" id="SSF140931">
    <property type="entry name" value="Fic-like"/>
    <property type="match status" value="1"/>
</dbReference>
<dbReference type="PROSITE" id="PS51459">
    <property type="entry name" value="FIDO"/>
    <property type="match status" value="1"/>
</dbReference>
<reference evidence="3" key="1">
    <citation type="journal article" date="2019" name="Int. J. Syst. Evol. Microbiol.">
        <title>Halobacteriovorax valvorus sp. nov., a novel prokaryotic predator isolated from coastal seawater of China.</title>
        <authorList>
            <person name="Chen M.-X."/>
        </authorList>
    </citation>
    <scope>NUCLEOTIDE SEQUENCE [LARGE SCALE GENOMIC DNA]</scope>
    <source>
        <strain evidence="3">BL9</strain>
    </source>
</reference>
<proteinExistence type="predicted"/>
<evidence type="ECO:0000313" key="3">
    <source>
        <dbReference type="Proteomes" id="UP000443582"/>
    </source>
</evidence>
<feature type="domain" description="Fido" evidence="1">
    <location>
        <begin position="90"/>
        <end position="219"/>
    </location>
</feature>
<name>A0ABY0IPA5_9BACT</name>
<dbReference type="InterPro" id="IPR003812">
    <property type="entry name" value="Fido"/>
</dbReference>
<dbReference type="Proteomes" id="UP000443582">
    <property type="component" value="Unassembled WGS sequence"/>
</dbReference>
<dbReference type="EMBL" id="QDKL01000001">
    <property type="protein sequence ID" value="RZF23289.1"/>
    <property type="molecule type" value="Genomic_DNA"/>
</dbReference>
<comment type="caution">
    <text evidence="2">The sequence shown here is derived from an EMBL/GenBank/DDBJ whole genome shotgun (WGS) entry which is preliminary data.</text>
</comment>
<gene>
    <name evidence="2" type="ORF">DAY19_02415</name>
</gene>
<accession>A0ABY0IPA5</accession>
<evidence type="ECO:0000313" key="2">
    <source>
        <dbReference type="EMBL" id="RZF23289.1"/>
    </source>
</evidence>
<protein>
    <submittedName>
        <fullName evidence="2">Fic family protein</fullName>
    </submittedName>
</protein>
<dbReference type="Pfam" id="PF02661">
    <property type="entry name" value="Fic"/>
    <property type="match status" value="1"/>
</dbReference>
<dbReference type="Gene3D" id="1.10.3290.10">
    <property type="entry name" value="Fido-like domain"/>
    <property type="match status" value="1"/>
</dbReference>
<dbReference type="InterPro" id="IPR036597">
    <property type="entry name" value="Fido-like_dom_sf"/>
</dbReference>
<organism evidence="2 3">
    <name type="scientific">Halobacteriovorax vibrionivorans</name>
    <dbReference type="NCBI Taxonomy" id="2152716"/>
    <lineage>
        <taxon>Bacteria</taxon>
        <taxon>Pseudomonadati</taxon>
        <taxon>Bdellovibrionota</taxon>
        <taxon>Bacteriovoracia</taxon>
        <taxon>Bacteriovoracales</taxon>
        <taxon>Halobacteriovoraceae</taxon>
        <taxon>Halobacteriovorax</taxon>
    </lineage>
</organism>
<evidence type="ECO:0000259" key="1">
    <source>
        <dbReference type="PROSITE" id="PS51459"/>
    </source>
</evidence>